<keyword evidence="6" id="KW-1003">Cell membrane</keyword>
<dbReference type="EMBL" id="CP001229">
    <property type="protein sequence ID" value="ACN99773.1"/>
    <property type="molecule type" value="Genomic_DNA"/>
</dbReference>
<comment type="pathway">
    <text evidence="6">Cell wall biogenesis; peptidoglycan biosynthesis.</text>
</comment>
<dbReference type="STRING" id="204536.SULAZ_1619"/>
<evidence type="ECO:0000313" key="7">
    <source>
        <dbReference type="EMBL" id="ACN99773.1"/>
    </source>
</evidence>
<reference evidence="7 8" key="1">
    <citation type="journal article" date="2009" name="J. Bacteriol.">
        <title>Complete and draft genome sequences of six members of the Aquificales.</title>
        <authorList>
            <person name="Reysenbach A.L."/>
            <person name="Hamamura N."/>
            <person name="Podar M."/>
            <person name="Griffiths E."/>
            <person name="Ferreira S."/>
            <person name="Hochstein R."/>
            <person name="Heidelberg J."/>
            <person name="Johnson J."/>
            <person name="Mead D."/>
            <person name="Pohorille A."/>
            <person name="Sarmiento M."/>
            <person name="Schweighofer K."/>
            <person name="Seshadri R."/>
            <person name="Voytek M.A."/>
        </authorList>
    </citation>
    <scope>NUCLEOTIDE SEQUENCE [LARGE SCALE GENOMIC DNA]</scope>
    <source>
        <strain evidence="8">Az-Fu1 / DSM 15241 / OCM 825</strain>
    </source>
</reference>
<keyword evidence="4 6" id="KW-1133">Transmembrane helix</keyword>
<dbReference type="GO" id="GO:0032153">
    <property type="term" value="C:cell division site"/>
    <property type="evidence" value="ECO:0007669"/>
    <property type="project" value="TreeGrafter"/>
</dbReference>
<feature type="transmembrane region" description="Helical" evidence="6">
    <location>
        <begin position="182"/>
        <end position="200"/>
    </location>
</feature>
<dbReference type="UniPathway" id="UPA00219"/>
<gene>
    <name evidence="7" type="primary">mrdB</name>
    <name evidence="6" type="synonym">rodA</name>
    <name evidence="7" type="ordered locus">SULAZ_1619</name>
</gene>
<keyword evidence="6" id="KW-0997">Cell inner membrane</keyword>
<dbReference type="Pfam" id="PF01098">
    <property type="entry name" value="FTSW_RODA_SPOVE"/>
    <property type="match status" value="1"/>
</dbReference>
<dbReference type="GO" id="GO:0015648">
    <property type="term" value="F:lipid-linked peptidoglycan transporter activity"/>
    <property type="evidence" value="ECO:0007669"/>
    <property type="project" value="TreeGrafter"/>
</dbReference>
<dbReference type="KEGG" id="saf:SULAZ_1619"/>
<comment type="catalytic activity">
    <reaction evidence="6">
        <text>[GlcNAc-(1-&gt;4)-Mur2Ac(oyl-L-Ala-gamma-D-Glu-L-Lys-D-Ala-D-Ala)](n)-di-trans,octa-cis-undecaprenyl diphosphate + beta-D-GlcNAc-(1-&gt;4)-Mur2Ac(oyl-L-Ala-gamma-D-Glu-L-Lys-D-Ala-D-Ala)-di-trans,octa-cis-undecaprenyl diphosphate = [GlcNAc-(1-&gt;4)-Mur2Ac(oyl-L-Ala-gamma-D-Glu-L-Lys-D-Ala-D-Ala)](n+1)-di-trans,octa-cis-undecaprenyl diphosphate + di-trans,octa-cis-undecaprenyl diphosphate + H(+)</text>
        <dbReference type="Rhea" id="RHEA:23708"/>
        <dbReference type="Rhea" id="RHEA-COMP:9602"/>
        <dbReference type="Rhea" id="RHEA-COMP:9603"/>
        <dbReference type="ChEBI" id="CHEBI:15378"/>
        <dbReference type="ChEBI" id="CHEBI:58405"/>
        <dbReference type="ChEBI" id="CHEBI:60033"/>
        <dbReference type="ChEBI" id="CHEBI:78435"/>
        <dbReference type="EC" id="2.4.99.28"/>
    </reaction>
</comment>
<dbReference type="NCBIfam" id="TIGR02210">
    <property type="entry name" value="rodA_shape"/>
    <property type="match status" value="1"/>
</dbReference>
<feature type="transmembrane region" description="Helical" evidence="6">
    <location>
        <begin position="44"/>
        <end position="64"/>
    </location>
</feature>
<keyword evidence="6" id="KW-0808">Transferase</keyword>
<evidence type="ECO:0000256" key="3">
    <source>
        <dbReference type="ARBA" id="ARBA00022960"/>
    </source>
</evidence>
<evidence type="ECO:0000256" key="4">
    <source>
        <dbReference type="ARBA" id="ARBA00022989"/>
    </source>
</evidence>
<name>C1DWU5_SULAA</name>
<evidence type="ECO:0000256" key="5">
    <source>
        <dbReference type="ARBA" id="ARBA00023136"/>
    </source>
</evidence>
<dbReference type="PANTHER" id="PTHR30474:SF1">
    <property type="entry name" value="PEPTIDOGLYCAN GLYCOSYLTRANSFERASE MRDB"/>
    <property type="match status" value="1"/>
</dbReference>
<dbReference type="InterPro" id="IPR011923">
    <property type="entry name" value="RodA/MrdB"/>
</dbReference>
<dbReference type="PANTHER" id="PTHR30474">
    <property type="entry name" value="CELL CYCLE PROTEIN"/>
    <property type="match status" value="1"/>
</dbReference>
<dbReference type="RefSeq" id="WP_012675081.1">
    <property type="nucleotide sequence ID" value="NC_012438.1"/>
</dbReference>
<dbReference type="HOGENOM" id="CLU_029243_2_1_0"/>
<feature type="transmembrane region" description="Helical" evidence="6">
    <location>
        <begin position="12"/>
        <end position="32"/>
    </location>
</feature>
<evidence type="ECO:0000256" key="2">
    <source>
        <dbReference type="ARBA" id="ARBA00022692"/>
    </source>
</evidence>
<dbReference type="EC" id="2.4.99.28" evidence="6"/>
<dbReference type="GO" id="GO:0051301">
    <property type="term" value="P:cell division"/>
    <property type="evidence" value="ECO:0007669"/>
    <property type="project" value="InterPro"/>
</dbReference>
<dbReference type="HAMAP" id="MF_02079">
    <property type="entry name" value="PGT_RodA"/>
    <property type="match status" value="1"/>
</dbReference>
<comment type="function">
    <text evidence="6">Peptidoglycan polymerase that is essential for cell wall elongation.</text>
</comment>
<evidence type="ECO:0000256" key="1">
    <source>
        <dbReference type="ARBA" id="ARBA00004141"/>
    </source>
</evidence>
<dbReference type="OrthoDB" id="9812661at2"/>
<dbReference type="GO" id="GO:0071555">
    <property type="term" value="P:cell wall organization"/>
    <property type="evidence" value="ECO:0007669"/>
    <property type="project" value="UniProtKB-KW"/>
</dbReference>
<feature type="transmembrane region" description="Helical" evidence="6">
    <location>
        <begin position="335"/>
        <end position="358"/>
    </location>
</feature>
<dbReference type="InterPro" id="IPR001182">
    <property type="entry name" value="FtsW/RodA"/>
</dbReference>
<dbReference type="GO" id="GO:0008360">
    <property type="term" value="P:regulation of cell shape"/>
    <property type="evidence" value="ECO:0007669"/>
    <property type="project" value="UniProtKB-KW"/>
</dbReference>
<keyword evidence="6" id="KW-0961">Cell wall biogenesis/degradation</keyword>
<keyword evidence="3 6" id="KW-0133">Cell shape</keyword>
<dbReference type="Proteomes" id="UP000001369">
    <property type="component" value="Chromosome"/>
</dbReference>
<dbReference type="GO" id="GO:0005886">
    <property type="term" value="C:plasma membrane"/>
    <property type="evidence" value="ECO:0007669"/>
    <property type="project" value="UniProtKB-SubCell"/>
</dbReference>
<dbReference type="GO" id="GO:0009252">
    <property type="term" value="P:peptidoglycan biosynthetic process"/>
    <property type="evidence" value="ECO:0007669"/>
    <property type="project" value="UniProtKB-UniRule"/>
</dbReference>
<organism evidence="7 8">
    <name type="scientific">Sulfurihydrogenibium azorense (strain DSM 15241 / OCM 825 / Az-Fu1)</name>
    <dbReference type="NCBI Taxonomy" id="204536"/>
    <lineage>
        <taxon>Bacteria</taxon>
        <taxon>Pseudomonadati</taxon>
        <taxon>Aquificota</taxon>
        <taxon>Aquificia</taxon>
        <taxon>Aquificales</taxon>
        <taxon>Hydrogenothermaceae</taxon>
        <taxon>Sulfurihydrogenibium</taxon>
    </lineage>
</organism>
<keyword evidence="2 6" id="KW-0812">Transmembrane</keyword>
<dbReference type="NCBIfam" id="NF037961">
    <property type="entry name" value="RodA_shape"/>
    <property type="match status" value="1"/>
</dbReference>
<evidence type="ECO:0000313" key="8">
    <source>
        <dbReference type="Proteomes" id="UP000001369"/>
    </source>
</evidence>
<sequence length="375" mass="42512">MKNVALEKLKNIDILVFGITLFLLIFSVFNIYSASYHEFSNLYIKQIVFVVFSFFVILTTTFLFDYRWLSSVSFYLYGLGIVLLILVKFIGSTVLGAKRWINLGFFQLQPSEVMKSIMIIFSANYISSSKLPISFKDFLKLMLFSVIPFTLIYTQPDLGSGIMLVLPVLVMVFLAGFKLRYIISFMLVFILLSPIVWNHLKDYQKNRILAILNPEADPKGTAYHIIQSKIAIGSGMLTGKGYLQGSQSKYYFLPEQHTDFIFATIGEEWGFVVSFLLLSLYLILSLRIFLIGKTLKDMFGKFICYGVASLIVFQSFVNIAMNLAIAPVVGVPLPFLSYGGTALIMFSFLIGLVLNISYINSKQSFQLYPENIGDY</sequence>
<accession>C1DWU5</accession>
<keyword evidence="5 6" id="KW-0472">Membrane</keyword>
<keyword evidence="6" id="KW-0328">Glycosyltransferase</keyword>
<proteinExistence type="inferred from homology"/>
<feature type="transmembrane region" description="Helical" evidence="6">
    <location>
        <begin position="269"/>
        <end position="290"/>
    </location>
</feature>
<dbReference type="eggNOG" id="COG0772">
    <property type="taxonomic scope" value="Bacteria"/>
</dbReference>
<keyword evidence="8" id="KW-1185">Reference proteome</keyword>
<evidence type="ECO:0000256" key="6">
    <source>
        <dbReference type="HAMAP-Rule" id="MF_02079"/>
    </source>
</evidence>
<protein>
    <recommendedName>
        <fullName evidence="6">Peptidoglycan glycosyltransferase RodA</fullName>
        <shortName evidence="6">PGT</shortName>
        <ecNumber evidence="6">2.4.99.28</ecNumber>
    </recommendedName>
    <alternativeName>
        <fullName evidence="6">Cell elongation protein RodA</fullName>
    </alternativeName>
    <alternativeName>
        <fullName evidence="6">Cell wall polymerase</fullName>
    </alternativeName>
    <alternativeName>
        <fullName evidence="6">Peptidoglycan polymerase</fullName>
        <shortName evidence="6">PG polymerase</shortName>
    </alternativeName>
</protein>
<comment type="subcellular location">
    <subcellularLocation>
        <location evidence="6">Cell inner membrane</location>
        <topology evidence="6">Multi-pass membrane protein</topology>
    </subcellularLocation>
    <subcellularLocation>
        <location evidence="1">Membrane</location>
        <topology evidence="1">Multi-pass membrane protein</topology>
    </subcellularLocation>
</comment>
<feature type="transmembrane region" description="Helical" evidence="6">
    <location>
        <begin position="76"/>
        <end position="96"/>
    </location>
</feature>
<dbReference type="AlphaFoldDB" id="C1DWU5"/>
<feature type="transmembrane region" description="Helical" evidence="6">
    <location>
        <begin position="160"/>
        <end position="177"/>
    </location>
</feature>
<keyword evidence="6" id="KW-0573">Peptidoglycan synthesis</keyword>
<dbReference type="GO" id="GO:0008955">
    <property type="term" value="F:peptidoglycan glycosyltransferase activity"/>
    <property type="evidence" value="ECO:0007669"/>
    <property type="project" value="UniProtKB-UniRule"/>
</dbReference>
<comment type="similarity">
    <text evidence="6">Belongs to the SEDS family. MrdB/RodA subfamily.</text>
</comment>
<feature type="transmembrane region" description="Helical" evidence="6">
    <location>
        <begin position="302"/>
        <end position="329"/>
    </location>
</feature>